<sequence>MNGITMAVEGFGGAVAAAAVGPVGATGSGTRTAWPIRLLLLLLLQDPKHQYWLQQPPQRFFGAAVGWTLDSAVTMAVAAALTVSRVVLLRLPMAGLELNIESLSGHRRSGIVGGASRSRADAIMDLGNGELKNEGKRIIKKSSDNEIESVCV</sequence>
<protein>
    <submittedName>
        <fullName evidence="1">Uncharacterized protein</fullName>
    </submittedName>
</protein>
<accession>A0AAQ3S2L4</accession>
<name>A0AAQ3S2L4_VIGMU</name>
<keyword evidence="2" id="KW-1185">Reference proteome</keyword>
<gene>
    <name evidence="1" type="ORF">V8G54_012703</name>
</gene>
<organism evidence="1 2">
    <name type="scientific">Vigna mungo</name>
    <name type="common">Black gram</name>
    <name type="synonym">Phaseolus mungo</name>
    <dbReference type="NCBI Taxonomy" id="3915"/>
    <lineage>
        <taxon>Eukaryota</taxon>
        <taxon>Viridiplantae</taxon>
        <taxon>Streptophyta</taxon>
        <taxon>Embryophyta</taxon>
        <taxon>Tracheophyta</taxon>
        <taxon>Spermatophyta</taxon>
        <taxon>Magnoliopsida</taxon>
        <taxon>eudicotyledons</taxon>
        <taxon>Gunneridae</taxon>
        <taxon>Pentapetalae</taxon>
        <taxon>rosids</taxon>
        <taxon>fabids</taxon>
        <taxon>Fabales</taxon>
        <taxon>Fabaceae</taxon>
        <taxon>Papilionoideae</taxon>
        <taxon>50 kb inversion clade</taxon>
        <taxon>NPAAA clade</taxon>
        <taxon>indigoferoid/millettioid clade</taxon>
        <taxon>Phaseoleae</taxon>
        <taxon>Vigna</taxon>
    </lineage>
</organism>
<proteinExistence type="predicted"/>
<dbReference type="AlphaFoldDB" id="A0AAQ3S2L4"/>
<dbReference type="Proteomes" id="UP001374535">
    <property type="component" value="Chromosome 4"/>
</dbReference>
<evidence type="ECO:0000313" key="1">
    <source>
        <dbReference type="EMBL" id="WVZ15137.1"/>
    </source>
</evidence>
<reference evidence="1 2" key="1">
    <citation type="journal article" date="2023" name="Life. Sci Alliance">
        <title>Evolutionary insights into 3D genome organization and epigenetic landscape of Vigna mungo.</title>
        <authorList>
            <person name="Junaid A."/>
            <person name="Singh B."/>
            <person name="Bhatia S."/>
        </authorList>
    </citation>
    <scope>NUCLEOTIDE SEQUENCE [LARGE SCALE GENOMIC DNA]</scope>
    <source>
        <strain evidence="1">Urdbean</strain>
    </source>
</reference>
<dbReference type="EMBL" id="CP144697">
    <property type="protein sequence ID" value="WVZ15137.1"/>
    <property type="molecule type" value="Genomic_DNA"/>
</dbReference>
<evidence type="ECO:0000313" key="2">
    <source>
        <dbReference type="Proteomes" id="UP001374535"/>
    </source>
</evidence>